<dbReference type="Pfam" id="PF18143">
    <property type="entry name" value="HAD_SAK_2"/>
    <property type="match status" value="1"/>
</dbReference>
<gene>
    <name evidence="1" type="ORF">C8Z91_05420</name>
</gene>
<evidence type="ECO:0000313" key="1">
    <source>
        <dbReference type="EMBL" id="PUA39946.1"/>
    </source>
</evidence>
<dbReference type="EMBL" id="PYHP01000018">
    <property type="protein sequence ID" value="PUA39946.1"/>
    <property type="molecule type" value="Genomic_DNA"/>
</dbReference>
<sequence>MKIIFLDIDGVLVTSRHMVQSKKYFGHEFDPECVRNLQEILEKTEASIVVSSSWREGRTLKQLQSIFEINGIKKVIGMTPMIEGAIRGKEIKEYLNDILKSGLEVEKFVIIDDEEEMGELDDHLVETSFETGITKTIADKVIHFLV</sequence>
<protein>
    <recommendedName>
        <fullName evidence="3">FCP1 homology domain-containing protein</fullName>
    </recommendedName>
</protein>
<evidence type="ECO:0008006" key="3">
    <source>
        <dbReference type="Google" id="ProtNLM"/>
    </source>
</evidence>
<dbReference type="Proteomes" id="UP000244184">
    <property type="component" value="Unassembled WGS sequence"/>
</dbReference>
<dbReference type="AlphaFoldDB" id="A0A2T6G721"/>
<dbReference type="RefSeq" id="WP_108530562.1">
    <property type="nucleotide sequence ID" value="NZ_PYHP01000018.1"/>
</dbReference>
<proteinExistence type="predicted"/>
<organism evidence="1 2">
    <name type="scientific">Paenibacillus elgii</name>
    <dbReference type="NCBI Taxonomy" id="189691"/>
    <lineage>
        <taxon>Bacteria</taxon>
        <taxon>Bacillati</taxon>
        <taxon>Bacillota</taxon>
        <taxon>Bacilli</taxon>
        <taxon>Bacillales</taxon>
        <taxon>Paenibacillaceae</taxon>
        <taxon>Paenibacillus</taxon>
    </lineage>
</organism>
<dbReference type="InterPro" id="IPR036412">
    <property type="entry name" value="HAD-like_sf"/>
</dbReference>
<dbReference type="SUPFAM" id="SSF56784">
    <property type="entry name" value="HAD-like"/>
    <property type="match status" value="1"/>
</dbReference>
<reference evidence="1 2" key="1">
    <citation type="submission" date="2018-03" db="EMBL/GenBank/DDBJ databases">
        <title>Genome sequence of Paenibacillus elgii strain AC13 an antimicrobial compound producing bacteria.</title>
        <authorList>
            <person name="Kurokawa A.S."/>
            <person name="Araujo J.F."/>
            <person name="Costa R.A."/>
            <person name="Ortega D.B."/>
            <person name="Pires A.S."/>
            <person name="Pappas G.J.Jr."/>
            <person name="Franco O.L."/>
            <person name="Barreto C."/>
            <person name="Magalhaes B.S."/>
            <person name="Kruger R.H."/>
        </authorList>
    </citation>
    <scope>NUCLEOTIDE SEQUENCE [LARGE SCALE GENOMIC DNA]</scope>
    <source>
        <strain evidence="1 2">AC13</strain>
    </source>
</reference>
<accession>A0A2T6G721</accession>
<name>A0A2T6G721_9BACL</name>
<evidence type="ECO:0000313" key="2">
    <source>
        <dbReference type="Proteomes" id="UP000244184"/>
    </source>
</evidence>
<comment type="caution">
    <text evidence="1">The sequence shown here is derived from an EMBL/GenBank/DDBJ whole genome shotgun (WGS) entry which is preliminary data.</text>
</comment>